<dbReference type="InterPro" id="IPR001845">
    <property type="entry name" value="HTH_ArsR_DNA-bd_dom"/>
</dbReference>
<name>A0A1G7M1F4_9EURY</name>
<feature type="domain" description="HTH arsR-type" evidence="1">
    <location>
        <begin position="28"/>
        <end position="69"/>
    </location>
</feature>
<dbReference type="Proteomes" id="UP000324020">
    <property type="component" value="Unassembled WGS sequence"/>
</dbReference>
<protein>
    <submittedName>
        <fullName evidence="2">Regulatory protein, arsR family</fullName>
    </submittedName>
</protein>
<evidence type="ECO:0000259" key="1">
    <source>
        <dbReference type="Pfam" id="PF01022"/>
    </source>
</evidence>
<organism evidence="2 3">
    <name type="scientific">Halorubrum xinjiangense</name>
    <dbReference type="NCBI Taxonomy" id="261291"/>
    <lineage>
        <taxon>Archaea</taxon>
        <taxon>Methanobacteriati</taxon>
        <taxon>Methanobacteriota</taxon>
        <taxon>Stenosarchaea group</taxon>
        <taxon>Halobacteria</taxon>
        <taxon>Halobacteriales</taxon>
        <taxon>Haloferacaceae</taxon>
        <taxon>Halorubrum</taxon>
    </lineage>
</organism>
<gene>
    <name evidence="2" type="ORF">SAMN04488067_105180</name>
</gene>
<proteinExistence type="predicted"/>
<dbReference type="InterPro" id="IPR011991">
    <property type="entry name" value="ArsR-like_HTH"/>
</dbReference>
<dbReference type="AlphaFoldDB" id="A0A1G7M1F4"/>
<dbReference type="CDD" id="cd00090">
    <property type="entry name" value="HTH_ARSR"/>
    <property type="match status" value="1"/>
</dbReference>
<evidence type="ECO:0000313" key="3">
    <source>
        <dbReference type="Proteomes" id="UP000324020"/>
    </source>
</evidence>
<dbReference type="InterPro" id="IPR036390">
    <property type="entry name" value="WH_DNA-bd_sf"/>
</dbReference>
<accession>A0A1G7M1F4</accession>
<sequence length="117" mass="13007">MSAGESDRCRKAGSAPRLLELLDNEHTRNILKALCRGPQRGRDLIDTCEASRATIYRRLDRLEAVGLVATGLYVDPDGHHCETYRLRLDRLRVAVESGTVSVTVRSTTENDGTHSDQ</sequence>
<dbReference type="SUPFAM" id="SSF46785">
    <property type="entry name" value="Winged helix' DNA-binding domain"/>
    <property type="match status" value="1"/>
</dbReference>
<dbReference type="Pfam" id="PF01022">
    <property type="entry name" value="HTH_5"/>
    <property type="match status" value="1"/>
</dbReference>
<dbReference type="GO" id="GO:0003700">
    <property type="term" value="F:DNA-binding transcription factor activity"/>
    <property type="evidence" value="ECO:0007669"/>
    <property type="project" value="InterPro"/>
</dbReference>
<dbReference type="EMBL" id="FNBO01000005">
    <property type="protein sequence ID" value="SDF55503.1"/>
    <property type="molecule type" value="Genomic_DNA"/>
</dbReference>
<keyword evidence="3" id="KW-1185">Reference proteome</keyword>
<reference evidence="2 3" key="1">
    <citation type="submission" date="2016-10" db="EMBL/GenBank/DDBJ databases">
        <authorList>
            <person name="Varghese N."/>
            <person name="Submissions S."/>
        </authorList>
    </citation>
    <scope>NUCLEOTIDE SEQUENCE [LARGE SCALE GENOMIC DNA]</scope>
    <source>
        <strain evidence="2 3">CGMCC 1.3527</strain>
    </source>
</reference>
<evidence type="ECO:0000313" key="2">
    <source>
        <dbReference type="EMBL" id="SDF55503.1"/>
    </source>
</evidence>
<dbReference type="Gene3D" id="1.10.10.10">
    <property type="entry name" value="Winged helix-like DNA-binding domain superfamily/Winged helix DNA-binding domain"/>
    <property type="match status" value="1"/>
</dbReference>
<dbReference type="InterPro" id="IPR036388">
    <property type="entry name" value="WH-like_DNA-bd_sf"/>
</dbReference>